<proteinExistence type="predicted"/>
<evidence type="ECO:0000313" key="2">
    <source>
        <dbReference type="EMBL" id="GLS73304.1"/>
    </source>
</evidence>
<dbReference type="Proteomes" id="UP001157440">
    <property type="component" value="Unassembled WGS sequence"/>
</dbReference>
<name>A0AA37TG36_9HYPH</name>
<feature type="region of interest" description="Disordered" evidence="1">
    <location>
        <begin position="1"/>
        <end position="23"/>
    </location>
</feature>
<protein>
    <submittedName>
        <fullName evidence="2">Uncharacterized protein</fullName>
    </submittedName>
</protein>
<keyword evidence="3" id="KW-1185">Reference proteome</keyword>
<dbReference type="AlphaFoldDB" id="A0AA37TG36"/>
<evidence type="ECO:0000313" key="3">
    <source>
        <dbReference type="Proteomes" id="UP001157440"/>
    </source>
</evidence>
<organism evidence="2 3">
    <name type="scientific">Methylobacterium tardum</name>
    <dbReference type="NCBI Taxonomy" id="374432"/>
    <lineage>
        <taxon>Bacteria</taxon>
        <taxon>Pseudomonadati</taxon>
        <taxon>Pseudomonadota</taxon>
        <taxon>Alphaproteobacteria</taxon>
        <taxon>Hyphomicrobiales</taxon>
        <taxon>Methylobacteriaceae</taxon>
        <taxon>Methylobacterium</taxon>
    </lineage>
</organism>
<accession>A0AA37TG36</accession>
<evidence type="ECO:0000256" key="1">
    <source>
        <dbReference type="SAM" id="MobiDB-lite"/>
    </source>
</evidence>
<dbReference type="EMBL" id="BSPL01000025">
    <property type="protein sequence ID" value="GLS73304.1"/>
    <property type="molecule type" value="Genomic_DNA"/>
</dbReference>
<sequence length="87" mass="9503">MVENAHQKGRLPGALPERLGAESARCQERQEAVILGRDPQKNVQGEPFGGFIPLKRFAIHQHVNATKATEGLHCPLIMIGAHRDNGS</sequence>
<gene>
    <name evidence="2" type="ORF">GCM10007890_53190</name>
</gene>
<comment type="caution">
    <text evidence="2">The sequence shown here is derived from an EMBL/GenBank/DDBJ whole genome shotgun (WGS) entry which is preliminary data.</text>
</comment>
<reference evidence="3" key="1">
    <citation type="journal article" date="2019" name="Int. J. Syst. Evol. Microbiol.">
        <title>The Global Catalogue of Microorganisms (GCM) 10K type strain sequencing project: providing services to taxonomists for standard genome sequencing and annotation.</title>
        <authorList>
            <consortium name="The Broad Institute Genomics Platform"/>
            <consortium name="The Broad Institute Genome Sequencing Center for Infectious Disease"/>
            <person name="Wu L."/>
            <person name="Ma J."/>
        </authorList>
    </citation>
    <scope>NUCLEOTIDE SEQUENCE [LARGE SCALE GENOMIC DNA]</scope>
    <source>
        <strain evidence="3">NBRC 103632</strain>
    </source>
</reference>